<keyword evidence="8" id="KW-0961">Cell wall biogenesis/degradation</keyword>
<dbReference type="Proteomes" id="UP000176631">
    <property type="component" value="Unassembled WGS sequence"/>
</dbReference>
<evidence type="ECO:0000259" key="11">
    <source>
        <dbReference type="Pfam" id="PF08245"/>
    </source>
</evidence>
<evidence type="ECO:0000259" key="9">
    <source>
        <dbReference type="Pfam" id="PF01225"/>
    </source>
</evidence>
<keyword evidence="7" id="KW-0131">Cell cycle</keyword>
<dbReference type="GO" id="GO:0009252">
    <property type="term" value="P:peptidoglycan biosynthetic process"/>
    <property type="evidence" value="ECO:0007669"/>
    <property type="project" value="UniProtKB-KW"/>
</dbReference>
<keyword evidence="2" id="KW-0132">Cell division</keyword>
<evidence type="ECO:0000256" key="8">
    <source>
        <dbReference type="ARBA" id="ARBA00023316"/>
    </source>
</evidence>
<gene>
    <name evidence="12" type="ORF">A2172_00275</name>
</gene>
<keyword evidence="5" id="KW-0133">Cell shape</keyword>
<dbReference type="Pfam" id="PF08245">
    <property type="entry name" value="Mur_ligase_M"/>
    <property type="match status" value="1"/>
</dbReference>
<proteinExistence type="predicted"/>
<dbReference type="InterPro" id="IPR013221">
    <property type="entry name" value="Mur_ligase_cen"/>
</dbReference>
<feature type="domain" description="Mur ligase N-terminal catalytic" evidence="9">
    <location>
        <begin position="1"/>
        <end position="88"/>
    </location>
</feature>
<dbReference type="PANTHER" id="PTHR43445">
    <property type="entry name" value="UDP-N-ACETYLMURAMATE--L-ALANINE LIGASE-RELATED"/>
    <property type="match status" value="1"/>
</dbReference>
<dbReference type="InterPro" id="IPR036615">
    <property type="entry name" value="Mur_ligase_C_dom_sf"/>
</dbReference>
<dbReference type="GO" id="GO:0071555">
    <property type="term" value="P:cell wall organization"/>
    <property type="evidence" value="ECO:0007669"/>
    <property type="project" value="UniProtKB-KW"/>
</dbReference>
<dbReference type="Gene3D" id="3.40.50.720">
    <property type="entry name" value="NAD(P)-binding Rossmann-like Domain"/>
    <property type="match status" value="1"/>
</dbReference>
<evidence type="ECO:0000313" key="13">
    <source>
        <dbReference type="Proteomes" id="UP000176631"/>
    </source>
</evidence>
<dbReference type="Pfam" id="PF02875">
    <property type="entry name" value="Mur_ligase_C"/>
    <property type="match status" value="1"/>
</dbReference>
<keyword evidence="1" id="KW-0436">Ligase</keyword>
<evidence type="ECO:0000256" key="1">
    <source>
        <dbReference type="ARBA" id="ARBA00022598"/>
    </source>
</evidence>
<evidence type="ECO:0000256" key="7">
    <source>
        <dbReference type="ARBA" id="ARBA00023306"/>
    </source>
</evidence>
<dbReference type="Pfam" id="PF01225">
    <property type="entry name" value="Mur_ligase"/>
    <property type="match status" value="1"/>
</dbReference>
<dbReference type="SUPFAM" id="SSF51984">
    <property type="entry name" value="MurCD N-terminal domain"/>
    <property type="match status" value="1"/>
</dbReference>
<protein>
    <recommendedName>
        <fullName evidence="14">UDP-N-acetylmuramate--L-alanine ligase</fullName>
    </recommendedName>
</protein>
<evidence type="ECO:0000259" key="10">
    <source>
        <dbReference type="Pfam" id="PF02875"/>
    </source>
</evidence>
<evidence type="ECO:0000256" key="5">
    <source>
        <dbReference type="ARBA" id="ARBA00022960"/>
    </source>
</evidence>
<dbReference type="GO" id="GO:0016881">
    <property type="term" value="F:acid-amino acid ligase activity"/>
    <property type="evidence" value="ECO:0007669"/>
    <property type="project" value="InterPro"/>
</dbReference>
<keyword evidence="3" id="KW-0547">Nucleotide-binding</keyword>
<keyword evidence="6" id="KW-0573">Peptidoglycan synthesis</keyword>
<feature type="domain" description="Mur ligase central" evidence="11">
    <location>
        <begin position="100"/>
        <end position="203"/>
    </location>
</feature>
<dbReference type="InterPro" id="IPR000713">
    <property type="entry name" value="Mur_ligase_N"/>
</dbReference>
<dbReference type="STRING" id="1802593.A2172_00275"/>
<reference evidence="12 13" key="1">
    <citation type="journal article" date="2016" name="Nat. Commun.">
        <title>Thousands of microbial genomes shed light on interconnected biogeochemical processes in an aquifer system.</title>
        <authorList>
            <person name="Anantharaman K."/>
            <person name="Brown C.T."/>
            <person name="Hug L.A."/>
            <person name="Sharon I."/>
            <person name="Castelle C.J."/>
            <person name="Probst A.J."/>
            <person name="Thomas B.C."/>
            <person name="Singh A."/>
            <person name="Wilkins M.J."/>
            <person name="Karaoz U."/>
            <person name="Brodie E.L."/>
            <person name="Williams K.H."/>
            <person name="Hubbard S.S."/>
            <person name="Banfield J.F."/>
        </authorList>
    </citation>
    <scope>NUCLEOTIDE SEQUENCE [LARGE SCALE GENOMIC DNA]</scope>
</reference>
<evidence type="ECO:0000313" key="12">
    <source>
        <dbReference type="EMBL" id="OGY24292.1"/>
    </source>
</evidence>
<name>A0A1G1W9E1_9BACT</name>
<dbReference type="InterPro" id="IPR050061">
    <property type="entry name" value="MurCDEF_pg_biosynth"/>
</dbReference>
<dbReference type="SUPFAM" id="SSF53623">
    <property type="entry name" value="MurD-like peptide ligases, catalytic domain"/>
    <property type="match status" value="1"/>
</dbReference>
<organism evidence="12 13">
    <name type="scientific">Candidatus Woykebacteria bacterium RBG_13_40_15</name>
    <dbReference type="NCBI Taxonomy" id="1802593"/>
    <lineage>
        <taxon>Bacteria</taxon>
        <taxon>Candidatus Woykeibacteriota</taxon>
    </lineage>
</organism>
<keyword evidence="4" id="KW-0067">ATP-binding</keyword>
<evidence type="ECO:0000256" key="6">
    <source>
        <dbReference type="ARBA" id="ARBA00022984"/>
    </source>
</evidence>
<dbReference type="InterPro" id="IPR036565">
    <property type="entry name" value="Mur-like_cat_sf"/>
</dbReference>
<accession>A0A1G1W9E1</accession>
<dbReference type="GO" id="GO:0005524">
    <property type="term" value="F:ATP binding"/>
    <property type="evidence" value="ECO:0007669"/>
    <property type="project" value="UniProtKB-KW"/>
</dbReference>
<dbReference type="Gene3D" id="3.40.1190.10">
    <property type="entry name" value="Mur-like, catalytic domain"/>
    <property type="match status" value="1"/>
</dbReference>
<evidence type="ECO:0000256" key="3">
    <source>
        <dbReference type="ARBA" id="ARBA00022741"/>
    </source>
</evidence>
<dbReference type="SUPFAM" id="SSF53244">
    <property type="entry name" value="MurD-like peptide ligases, peptide-binding domain"/>
    <property type="match status" value="1"/>
</dbReference>
<evidence type="ECO:0000256" key="2">
    <source>
        <dbReference type="ARBA" id="ARBA00022618"/>
    </source>
</evidence>
<sequence>MGVGGTGCSAVYFIAKSLGYSVSGCDKEISRFIGTEKGIQKGHNALHLVGVDSLVYSPAIPALDPQNPELLSAKARGVETMPWERFVAREFLKDKFVIAVSGTHGKSTTTAMIATILEKAGLDPTCLVGAIVNSWGRNFRVGKSKYFVIEADEYGEKFLEFSADAAVITNIDFDHPEYFKNLGEVELAFEKFVKNTKEGSILMTGPGVNIQNPNGETLRVVSNGFNLKLIGEFNKTNAALAASVARKLGISEETIKSALESFSGLVRRFEFKGEEKGVAVFDDYAHHPTAALETLKAVRERFPDKKIWLVFQPHLFTRTKALFGQFKEAFEKAPVDEIILVDIFAAREKDTGEINSGDLAKSIEGREVKYIPEIEEAAIYLVKEVSAGDLVVSMGAGGISKLSEILLKKLKGKG</sequence>
<dbReference type="InterPro" id="IPR004101">
    <property type="entry name" value="Mur_ligase_C"/>
</dbReference>
<dbReference type="PANTHER" id="PTHR43445:SF3">
    <property type="entry name" value="UDP-N-ACETYLMURAMATE--L-ALANINE LIGASE"/>
    <property type="match status" value="1"/>
</dbReference>
<dbReference type="GO" id="GO:0051301">
    <property type="term" value="P:cell division"/>
    <property type="evidence" value="ECO:0007669"/>
    <property type="project" value="UniProtKB-KW"/>
</dbReference>
<dbReference type="EMBL" id="MHCP01000014">
    <property type="protein sequence ID" value="OGY24292.1"/>
    <property type="molecule type" value="Genomic_DNA"/>
</dbReference>
<evidence type="ECO:0008006" key="14">
    <source>
        <dbReference type="Google" id="ProtNLM"/>
    </source>
</evidence>
<evidence type="ECO:0000256" key="4">
    <source>
        <dbReference type="ARBA" id="ARBA00022840"/>
    </source>
</evidence>
<dbReference type="AlphaFoldDB" id="A0A1G1W9E1"/>
<comment type="caution">
    <text evidence="12">The sequence shown here is derived from an EMBL/GenBank/DDBJ whole genome shotgun (WGS) entry which is preliminary data.</text>
</comment>
<dbReference type="Gene3D" id="3.90.190.20">
    <property type="entry name" value="Mur ligase, C-terminal domain"/>
    <property type="match status" value="1"/>
</dbReference>
<dbReference type="GO" id="GO:0008360">
    <property type="term" value="P:regulation of cell shape"/>
    <property type="evidence" value="ECO:0007669"/>
    <property type="project" value="UniProtKB-KW"/>
</dbReference>
<feature type="domain" description="Mur ligase C-terminal" evidence="10">
    <location>
        <begin position="267"/>
        <end position="397"/>
    </location>
</feature>